<dbReference type="SFLD" id="SFLDS00029">
    <property type="entry name" value="Radical_SAM"/>
    <property type="match status" value="1"/>
</dbReference>
<name>A0A8J3LQ51_9ACTN</name>
<dbReference type="InterPro" id="IPR050377">
    <property type="entry name" value="Radical_SAM_PqqE_MftC-like"/>
</dbReference>
<keyword evidence="10" id="KW-1185">Reference proteome</keyword>
<keyword evidence="5" id="KW-0560">Oxidoreductase</keyword>
<dbReference type="PROSITE" id="PS01305">
    <property type="entry name" value="MOAA_NIFB_PQQE"/>
    <property type="match status" value="1"/>
</dbReference>
<dbReference type="SFLD" id="SFLDG01067">
    <property type="entry name" value="SPASM/twitch_domain_containing"/>
    <property type="match status" value="1"/>
</dbReference>
<keyword evidence="2" id="KW-0004">4Fe-4S</keyword>
<sequence>MGVATAETWIDAPPLPTELQVEITSACNLRCTMCLVSYRPPVNKLVGAMAPDLFAGILDGVPTLQRLTMQGLGEPLLSPYLVDQVRQAKRRGITVGFNSNITLLSRRRADELVAAGLDWLHVSLDGAAADTYESIRKGSTFDTVVANLTGLVAAKRAAGSATPWLRVVFVAMRRNVAELSALVRLLADIGVNELRVQNLSHDFSDTDPSGQYAGIREFAAADGLWTSPESAAAARKAFDAAERAAEEHGLTLRLPRLETVPHEPGRPGCTWPWESVYITSQGVVQPCCMVMGDDRVALGRLSESSFAEIWHSPAYRDFRRRLAADDPPDVCRGCALYQRTF</sequence>
<dbReference type="PANTHER" id="PTHR11228:SF7">
    <property type="entry name" value="PQQA PEPTIDE CYCLASE"/>
    <property type="match status" value="1"/>
</dbReference>
<dbReference type="Pfam" id="PF04055">
    <property type="entry name" value="Radical_SAM"/>
    <property type="match status" value="1"/>
</dbReference>
<dbReference type="SUPFAM" id="SSF102114">
    <property type="entry name" value="Radical SAM enzymes"/>
    <property type="match status" value="1"/>
</dbReference>
<keyword evidence="3" id="KW-0949">S-adenosyl-L-methionine</keyword>
<accession>A0A8J3LQ51</accession>
<protein>
    <submittedName>
        <fullName evidence="9">Radical SAM protein</fullName>
    </submittedName>
</protein>
<dbReference type="EMBL" id="BONU01000039">
    <property type="protein sequence ID" value="GIG75892.1"/>
    <property type="molecule type" value="Genomic_DNA"/>
</dbReference>
<dbReference type="GO" id="GO:0032324">
    <property type="term" value="P:molybdopterin cofactor biosynthetic process"/>
    <property type="evidence" value="ECO:0007669"/>
    <property type="project" value="UniProtKB-ARBA"/>
</dbReference>
<dbReference type="InterPro" id="IPR006638">
    <property type="entry name" value="Elp3/MiaA/NifB-like_rSAM"/>
</dbReference>
<dbReference type="InterPro" id="IPR000385">
    <property type="entry name" value="MoaA_NifB_PqqE_Fe-S-bd_CS"/>
</dbReference>
<dbReference type="Pfam" id="PF13186">
    <property type="entry name" value="SPASM"/>
    <property type="match status" value="1"/>
</dbReference>
<evidence type="ECO:0000313" key="10">
    <source>
        <dbReference type="Proteomes" id="UP000653674"/>
    </source>
</evidence>
<comment type="caution">
    <text evidence="9">The sequence shown here is derived from an EMBL/GenBank/DDBJ whole genome shotgun (WGS) entry which is preliminary data.</text>
</comment>
<evidence type="ECO:0000256" key="4">
    <source>
        <dbReference type="ARBA" id="ARBA00022723"/>
    </source>
</evidence>
<evidence type="ECO:0000256" key="5">
    <source>
        <dbReference type="ARBA" id="ARBA00023002"/>
    </source>
</evidence>
<dbReference type="SMART" id="SM00729">
    <property type="entry name" value="Elp3"/>
    <property type="match status" value="1"/>
</dbReference>
<evidence type="ECO:0000313" key="9">
    <source>
        <dbReference type="EMBL" id="GIG75892.1"/>
    </source>
</evidence>
<dbReference type="InterPro" id="IPR023885">
    <property type="entry name" value="4Fe4S-binding_SPASM_dom"/>
</dbReference>
<feature type="domain" description="Radical SAM core" evidence="8">
    <location>
        <begin position="13"/>
        <end position="229"/>
    </location>
</feature>
<evidence type="ECO:0000256" key="2">
    <source>
        <dbReference type="ARBA" id="ARBA00022485"/>
    </source>
</evidence>
<reference evidence="9" key="1">
    <citation type="submission" date="2021-01" db="EMBL/GenBank/DDBJ databases">
        <title>Whole genome shotgun sequence of Planosporangium flavigriseum NBRC 105377.</title>
        <authorList>
            <person name="Komaki H."/>
            <person name="Tamura T."/>
        </authorList>
    </citation>
    <scope>NUCLEOTIDE SEQUENCE</scope>
    <source>
        <strain evidence="9">NBRC 105377</strain>
    </source>
</reference>
<keyword evidence="7" id="KW-0411">Iron-sulfur</keyword>
<organism evidence="9 10">
    <name type="scientific">Planosporangium flavigriseum</name>
    <dbReference type="NCBI Taxonomy" id="373681"/>
    <lineage>
        <taxon>Bacteria</taxon>
        <taxon>Bacillati</taxon>
        <taxon>Actinomycetota</taxon>
        <taxon>Actinomycetes</taxon>
        <taxon>Micromonosporales</taxon>
        <taxon>Micromonosporaceae</taxon>
        <taxon>Planosporangium</taxon>
    </lineage>
</organism>
<dbReference type="CDD" id="cd21109">
    <property type="entry name" value="SPASM"/>
    <property type="match status" value="1"/>
</dbReference>
<dbReference type="GO" id="GO:0016491">
    <property type="term" value="F:oxidoreductase activity"/>
    <property type="evidence" value="ECO:0007669"/>
    <property type="project" value="UniProtKB-KW"/>
</dbReference>
<gene>
    <name evidence="9" type="ORF">Pfl04_42960</name>
</gene>
<dbReference type="InterPro" id="IPR058240">
    <property type="entry name" value="rSAM_sf"/>
</dbReference>
<dbReference type="Proteomes" id="UP000653674">
    <property type="component" value="Unassembled WGS sequence"/>
</dbReference>
<dbReference type="InterPro" id="IPR007197">
    <property type="entry name" value="rSAM"/>
</dbReference>
<keyword evidence="6" id="KW-0408">Iron</keyword>
<dbReference type="PROSITE" id="PS51918">
    <property type="entry name" value="RADICAL_SAM"/>
    <property type="match status" value="1"/>
</dbReference>
<keyword evidence="4" id="KW-0479">Metal-binding</keyword>
<dbReference type="GO" id="GO:0046872">
    <property type="term" value="F:metal ion binding"/>
    <property type="evidence" value="ECO:0007669"/>
    <property type="project" value="UniProtKB-KW"/>
</dbReference>
<dbReference type="GO" id="GO:0051539">
    <property type="term" value="F:4 iron, 4 sulfur cluster binding"/>
    <property type="evidence" value="ECO:0007669"/>
    <property type="project" value="UniProtKB-KW"/>
</dbReference>
<dbReference type="SFLD" id="SFLDG01387">
    <property type="entry name" value="BtrN-like_SPASM_domain_contain"/>
    <property type="match status" value="1"/>
</dbReference>
<evidence type="ECO:0000256" key="7">
    <source>
        <dbReference type="ARBA" id="ARBA00023014"/>
    </source>
</evidence>
<dbReference type="PANTHER" id="PTHR11228">
    <property type="entry name" value="RADICAL SAM DOMAIN PROTEIN"/>
    <property type="match status" value="1"/>
</dbReference>
<dbReference type="InterPro" id="IPR013785">
    <property type="entry name" value="Aldolase_TIM"/>
</dbReference>
<evidence type="ECO:0000256" key="3">
    <source>
        <dbReference type="ARBA" id="ARBA00022691"/>
    </source>
</evidence>
<evidence type="ECO:0000259" key="8">
    <source>
        <dbReference type="PROSITE" id="PS51918"/>
    </source>
</evidence>
<comment type="cofactor">
    <cofactor evidence="1">
        <name>[4Fe-4S] cluster</name>
        <dbReference type="ChEBI" id="CHEBI:49883"/>
    </cofactor>
</comment>
<proteinExistence type="predicted"/>
<dbReference type="CDD" id="cd01335">
    <property type="entry name" value="Radical_SAM"/>
    <property type="match status" value="1"/>
</dbReference>
<evidence type="ECO:0000256" key="1">
    <source>
        <dbReference type="ARBA" id="ARBA00001966"/>
    </source>
</evidence>
<dbReference type="AlphaFoldDB" id="A0A8J3LQ51"/>
<dbReference type="Gene3D" id="3.20.20.70">
    <property type="entry name" value="Aldolase class I"/>
    <property type="match status" value="1"/>
</dbReference>
<evidence type="ECO:0000256" key="6">
    <source>
        <dbReference type="ARBA" id="ARBA00023004"/>
    </source>
</evidence>
<dbReference type="InterPro" id="IPR034391">
    <property type="entry name" value="AdoMet-like_SPASM_containing"/>
</dbReference>